<keyword evidence="3" id="KW-1185">Reference proteome</keyword>
<organism evidence="2 3">
    <name type="scientific">Solanum pinnatisectum</name>
    <name type="common">tansyleaf nightshade</name>
    <dbReference type="NCBI Taxonomy" id="50273"/>
    <lineage>
        <taxon>Eukaryota</taxon>
        <taxon>Viridiplantae</taxon>
        <taxon>Streptophyta</taxon>
        <taxon>Embryophyta</taxon>
        <taxon>Tracheophyta</taxon>
        <taxon>Spermatophyta</taxon>
        <taxon>Magnoliopsida</taxon>
        <taxon>eudicotyledons</taxon>
        <taxon>Gunneridae</taxon>
        <taxon>Pentapetalae</taxon>
        <taxon>asterids</taxon>
        <taxon>lamiids</taxon>
        <taxon>Solanales</taxon>
        <taxon>Solanaceae</taxon>
        <taxon>Solanoideae</taxon>
        <taxon>Solaneae</taxon>
        <taxon>Solanum</taxon>
    </lineage>
</organism>
<dbReference type="Proteomes" id="UP001311915">
    <property type="component" value="Unassembled WGS sequence"/>
</dbReference>
<evidence type="ECO:0000256" key="1">
    <source>
        <dbReference type="SAM" id="MobiDB-lite"/>
    </source>
</evidence>
<name>A0AAV9K0Z7_9SOLN</name>
<feature type="compositionally biased region" description="Basic and acidic residues" evidence="1">
    <location>
        <begin position="59"/>
        <end position="69"/>
    </location>
</feature>
<dbReference type="EMBL" id="JAWPEI010000112">
    <property type="protein sequence ID" value="KAK4706280.1"/>
    <property type="molecule type" value="Genomic_DNA"/>
</dbReference>
<gene>
    <name evidence="2" type="ORF">R3W88_034164</name>
</gene>
<reference evidence="2 3" key="1">
    <citation type="submission" date="2023-10" db="EMBL/GenBank/DDBJ databases">
        <title>Genome-Wide Identification Analysis in wild type Solanum Pinnatisectum Reveals Some Genes Defensing Phytophthora Infestans.</title>
        <authorList>
            <person name="Sun C."/>
        </authorList>
    </citation>
    <scope>NUCLEOTIDE SEQUENCE [LARGE SCALE GENOMIC DNA]</scope>
    <source>
        <strain evidence="2">LQN</strain>
        <tissue evidence="2">Leaf</tissue>
    </source>
</reference>
<accession>A0AAV9K0Z7</accession>
<protein>
    <submittedName>
        <fullName evidence="2">Uncharacterized protein</fullName>
    </submittedName>
</protein>
<comment type="caution">
    <text evidence="2">The sequence shown here is derived from an EMBL/GenBank/DDBJ whole genome shotgun (WGS) entry which is preliminary data.</text>
</comment>
<evidence type="ECO:0000313" key="3">
    <source>
        <dbReference type="Proteomes" id="UP001311915"/>
    </source>
</evidence>
<feature type="region of interest" description="Disordered" evidence="1">
    <location>
        <begin position="58"/>
        <end position="82"/>
    </location>
</feature>
<sequence length="82" mass="9209">MVSWTIARIFITGRDEEDHNMKEMAVVCPKSQPVQTLYEIIEHVVFNEAGVSPVPVVTDKGKNKGDMHPTRSNQIQGDRLGM</sequence>
<proteinExistence type="predicted"/>
<dbReference type="AlphaFoldDB" id="A0AAV9K0Z7"/>
<evidence type="ECO:0000313" key="2">
    <source>
        <dbReference type="EMBL" id="KAK4706280.1"/>
    </source>
</evidence>